<evidence type="ECO:0000256" key="1">
    <source>
        <dbReference type="ARBA" id="ARBA00047182"/>
    </source>
</evidence>
<dbReference type="InterPro" id="IPR009829">
    <property type="entry name" value="SKA1"/>
</dbReference>
<dbReference type="Ensembl" id="ENSUMAT00000024270.1">
    <property type="protein sequence ID" value="ENSUMAP00000020484.1"/>
    <property type="gene ID" value="ENSUMAG00000015014.1"/>
</dbReference>
<dbReference type="Gene3D" id="1.10.10.1890">
    <property type="entry name" value="Ska1 microtubule binding domain-like"/>
    <property type="match status" value="1"/>
</dbReference>
<dbReference type="GO" id="GO:0051301">
    <property type="term" value="P:cell division"/>
    <property type="evidence" value="ECO:0007669"/>
    <property type="project" value="InterPro"/>
</dbReference>
<dbReference type="Pfam" id="PF07160">
    <property type="entry name" value="SKA1"/>
    <property type="match status" value="1"/>
</dbReference>
<evidence type="ECO:0000256" key="2">
    <source>
        <dbReference type="ARBA" id="ARBA00047202"/>
    </source>
</evidence>
<dbReference type="AlphaFoldDB" id="A0A452UHN0"/>
<proteinExistence type="predicted"/>
<reference evidence="3" key="1">
    <citation type="submission" date="2019-03" db="UniProtKB">
        <authorList>
            <consortium name="Ensembl"/>
        </authorList>
    </citation>
    <scope>IDENTIFICATION</scope>
</reference>
<organism evidence="3">
    <name type="scientific">Ursus maritimus</name>
    <name type="common">Polar bear</name>
    <name type="synonym">Thalarctos maritimus</name>
    <dbReference type="NCBI Taxonomy" id="29073"/>
    <lineage>
        <taxon>Eukaryota</taxon>
        <taxon>Metazoa</taxon>
        <taxon>Chordata</taxon>
        <taxon>Craniata</taxon>
        <taxon>Vertebrata</taxon>
        <taxon>Euteleostomi</taxon>
        <taxon>Mammalia</taxon>
        <taxon>Eutheria</taxon>
        <taxon>Laurasiatheria</taxon>
        <taxon>Carnivora</taxon>
        <taxon>Caniformia</taxon>
        <taxon>Ursidae</taxon>
        <taxon>Ursus</taxon>
    </lineage>
</organism>
<accession>A0A452UHN0</accession>
<sequence>KEQRLTSNQLQNEKNKLAFPVVSKYKILHQPKKSKTSMARKFYDRFIDEETEYQSCYFIVKANIKEFTDLKTNTGFPVIMSFHTAGSYQRSEGEVLPDNIIT</sequence>
<dbReference type="GO" id="GO:0008017">
    <property type="term" value="F:microtubule binding"/>
    <property type="evidence" value="ECO:0007669"/>
    <property type="project" value="InterPro"/>
</dbReference>
<name>A0A452UHN0_URSMA</name>
<evidence type="ECO:0000313" key="3">
    <source>
        <dbReference type="Ensembl" id="ENSUMAP00000020484"/>
    </source>
</evidence>
<dbReference type="InterPro" id="IPR042031">
    <property type="entry name" value="SKA1_MBD_sf"/>
</dbReference>
<protein>
    <recommendedName>
        <fullName evidence="1">SKA complex subunit 1</fullName>
    </recommendedName>
    <alternativeName>
        <fullName evidence="2">Spindle and kinetochore-associated protein 1</fullName>
    </alternativeName>
</protein>
<dbReference type="GO" id="GO:0007059">
    <property type="term" value="P:chromosome segregation"/>
    <property type="evidence" value="ECO:0007669"/>
    <property type="project" value="InterPro"/>
</dbReference>
<dbReference type="OMA" id="TEYQSCY"/>